<comment type="caution">
    <text evidence="4">The sequence shown here is derived from an EMBL/GenBank/DDBJ whole genome shotgun (WGS) entry which is preliminary data.</text>
</comment>
<dbReference type="AlphaFoldDB" id="A0A512T3N0"/>
<protein>
    <recommendedName>
        <fullName evidence="3">Glycosyltransferase subfamily 4-like N-terminal domain-containing protein</fullName>
    </recommendedName>
</protein>
<evidence type="ECO:0000313" key="5">
    <source>
        <dbReference type="Proteomes" id="UP000321793"/>
    </source>
</evidence>
<dbReference type="PANTHER" id="PTHR12526">
    <property type="entry name" value="GLYCOSYLTRANSFERASE"/>
    <property type="match status" value="1"/>
</dbReference>
<reference evidence="4 5" key="1">
    <citation type="submission" date="2019-07" db="EMBL/GenBank/DDBJ databases">
        <title>Whole genome shotgun sequence of Knoellia locipacati NBRC 109775.</title>
        <authorList>
            <person name="Hosoyama A."/>
            <person name="Uohara A."/>
            <person name="Ohji S."/>
            <person name="Ichikawa N."/>
        </authorList>
    </citation>
    <scope>NUCLEOTIDE SEQUENCE [LARGE SCALE GENOMIC DNA]</scope>
    <source>
        <strain evidence="4 5">NBRC 109775</strain>
    </source>
</reference>
<organism evidence="4 5">
    <name type="scientific">Knoellia locipacati</name>
    <dbReference type="NCBI Taxonomy" id="882824"/>
    <lineage>
        <taxon>Bacteria</taxon>
        <taxon>Bacillati</taxon>
        <taxon>Actinomycetota</taxon>
        <taxon>Actinomycetes</taxon>
        <taxon>Micrococcales</taxon>
        <taxon>Intrasporangiaceae</taxon>
        <taxon>Knoellia</taxon>
    </lineage>
</organism>
<keyword evidence="5" id="KW-1185">Reference proteome</keyword>
<dbReference type="RefSeq" id="WP_147066286.1">
    <property type="nucleotide sequence ID" value="NZ_BAABDN010000003.1"/>
</dbReference>
<dbReference type="EMBL" id="BKBA01000011">
    <property type="protein sequence ID" value="GEQ14807.1"/>
    <property type="molecule type" value="Genomic_DNA"/>
</dbReference>
<dbReference type="Pfam" id="PF13692">
    <property type="entry name" value="Glyco_trans_1_4"/>
    <property type="match status" value="1"/>
</dbReference>
<name>A0A512T3N0_9MICO</name>
<dbReference type="OrthoDB" id="9806653at2"/>
<gene>
    <name evidence="4" type="ORF">KLO01_28540</name>
</gene>
<dbReference type="GO" id="GO:0016757">
    <property type="term" value="F:glycosyltransferase activity"/>
    <property type="evidence" value="ECO:0007669"/>
    <property type="project" value="UniProtKB-KW"/>
</dbReference>
<dbReference type="Gene3D" id="3.40.50.2000">
    <property type="entry name" value="Glycogen Phosphorylase B"/>
    <property type="match status" value="2"/>
</dbReference>
<sequence length="387" mass="41299">MSRLTVLHVVPQDSWRGAQVYAGRLRDTLARDDTQRHVAVALFDAPAAGLRPDLVASGRPGVARRLGLDPVAAQRLHTLVRHERADVVVAHGGESMKYAVLASGRVPVVYYKIGLSTAELARPWRRRLYRALARRTAMGVAVSTAVRDQMRDVLGMPADRLRVVPNARDPETYHPDAGAAGADSVAEDAAGPPRVLFVGQLEPGKRPELFLDVVARLRHDGVEFTPVIIGDGELRSVVGPRAEQLGVSMLGVRDDVPDWLRDAAVLVMTSAADTEGMPGVCIEAGLTGVPVVTTSSAGAADVVVDGVTGHVVADDSVTELAARTANLLRDPDLRRIMGVRARAHCIDTYSIAAGAAQWRQVAADVLEPARQVGPTSLTTHPSTQRTP</sequence>
<evidence type="ECO:0000259" key="3">
    <source>
        <dbReference type="Pfam" id="PF13439"/>
    </source>
</evidence>
<dbReference type="SUPFAM" id="SSF53756">
    <property type="entry name" value="UDP-Glycosyltransferase/glycogen phosphorylase"/>
    <property type="match status" value="1"/>
</dbReference>
<evidence type="ECO:0000313" key="4">
    <source>
        <dbReference type="EMBL" id="GEQ14807.1"/>
    </source>
</evidence>
<dbReference type="Proteomes" id="UP000321793">
    <property type="component" value="Unassembled WGS sequence"/>
</dbReference>
<dbReference type="PANTHER" id="PTHR12526:SF510">
    <property type="entry name" value="D-INOSITOL 3-PHOSPHATE GLYCOSYLTRANSFERASE"/>
    <property type="match status" value="1"/>
</dbReference>
<evidence type="ECO:0000256" key="2">
    <source>
        <dbReference type="ARBA" id="ARBA00022679"/>
    </source>
</evidence>
<accession>A0A512T3N0</accession>
<evidence type="ECO:0000256" key="1">
    <source>
        <dbReference type="ARBA" id="ARBA00022676"/>
    </source>
</evidence>
<proteinExistence type="predicted"/>
<feature type="domain" description="Glycosyltransferase subfamily 4-like N-terminal" evidence="3">
    <location>
        <begin position="16"/>
        <end position="171"/>
    </location>
</feature>
<keyword evidence="2" id="KW-0808">Transferase</keyword>
<dbReference type="InterPro" id="IPR028098">
    <property type="entry name" value="Glyco_trans_4-like_N"/>
</dbReference>
<keyword evidence="1" id="KW-0328">Glycosyltransferase</keyword>
<dbReference type="CDD" id="cd03801">
    <property type="entry name" value="GT4_PimA-like"/>
    <property type="match status" value="1"/>
</dbReference>
<dbReference type="Pfam" id="PF13439">
    <property type="entry name" value="Glyco_transf_4"/>
    <property type="match status" value="1"/>
</dbReference>